<dbReference type="InterPro" id="IPR032867">
    <property type="entry name" value="DYW_dom"/>
</dbReference>
<comment type="similarity">
    <text evidence="1">Belongs to the PPR family. PCMP-H subfamily.</text>
</comment>
<feature type="repeat" description="PPR" evidence="3">
    <location>
        <begin position="385"/>
        <end position="419"/>
    </location>
</feature>
<dbReference type="GO" id="GO:0008270">
    <property type="term" value="F:zinc ion binding"/>
    <property type="evidence" value="ECO:0007669"/>
    <property type="project" value="InterPro"/>
</dbReference>
<dbReference type="InterPro" id="IPR011990">
    <property type="entry name" value="TPR-like_helical_dom_sf"/>
</dbReference>
<reference evidence="5 6" key="1">
    <citation type="submission" date="2024-01" db="EMBL/GenBank/DDBJ databases">
        <title>The genomes of 5 underutilized Papilionoideae crops provide insights into root nodulation and disease resistance.</title>
        <authorList>
            <person name="Yuan L."/>
        </authorList>
    </citation>
    <scope>NUCLEOTIDE SEQUENCE [LARGE SCALE GENOMIC DNA]</scope>
    <source>
        <strain evidence="5">LY-2023</strain>
        <tissue evidence="5">Leaf</tissue>
    </source>
</reference>
<feature type="domain" description="DYW" evidence="4">
    <location>
        <begin position="701"/>
        <end position="793"/>
    </location>
</feature>
<dbReference type="Pfam" id="PF01535">
    <property type="entry name" value="PPR"/>
    <property type="match status" value="5"/>
</dbReference>
<feature type="repeat" description="PPR" evidence="3">
    <location>
        <begin position="181"/>
        <end position="215"/>
    </location>
</feature>
<dbReference type="Pfam" id="PF14432">
    <property type="entry name" value="DYW_deaminase"/>
    <property type="match status" value="1"/>
</dbReference>
<dbReference type="GO" id="GO:0009451">
    <property type="term" value="P:RNA modification"/>
    <property type="evidence" value="ECO:0007669"/>
    <property type="project" value="InterPro"/>
</dbReference>
<dbReference type="Pfam" id="PF20431">
    <property type="entry name" value="E_motif"/>
    <property type="match status" value="1"/>
</dbReference>
<evidence type="ECO:0000313" key="5">
    <source>
        <dbReference type="EMBL" id="KAK7286967.1"/>
    </source>
</evidence>
<evidence type="ECO:0000259" key="4">
    <source>
        <dbReference type="Pfam" id="PF14432"/>
    </source>
</evidence>
<dbReference type="PROSITE" id="PS51375">
    <property type="entry name" value="PPR"/>
    <property type="match status" value="4"/>
</dbReference>
<dbReference type="FunFam" id="1.25.40.10:FF:001050">
    <property type="entry name" value="Pentatricopeptide repeat-containing protein At2g33760"/>
    <property type="match status" value="1"/>
</dbReference>
<dbReference type="Gene3D" id="1.25.40.10">
    <property type="entry name" value="Tetratricopeptide repeat domain"/>
    <property type="match status" value="4"/>
</dbReference>
<name>A0AAN9P6R6_CLITE</name>
<dbReference type="FunFam" id="1.25.40.10:FF:001822">
    <property type="entry name" value="Pentatricopeptide repeat-containing family protein"/>
    <property type="match status" value="1"/>
</dbReference>
<dbReference type="Proteomes" id="UP001359559">
    <property type="component" value="Unassembled WGS sequence"/>
</dbReference>
<feature type="repeat" description="PPR" evidence="3">
    <location>
        <begin position="284"/>
        <end position="318"/>
    </location>
</feature>
<dbReference type="GO" id="GO:0003723">
    <property type="term" value="F:RNA binding"/>
    <property type="evidence" value="ECO:0007669"/>
    <property type="project" value="InterPro"/>
</dbReference>
<feature type="repeat" description="PPR" evidence="3">
    <location>
        <begin position="486"/>
        <end position="520"/>
    </location>
</feature>
<dbReference type="Pfam" id="PF13041">
    <property type="entry name" value="PPR_2"/>
    <property type="match status" value="3"/>
</dbReference>
<evidence type="ECO:0000256" key="2">
    <source>
        <dbReference type="ARBA" id="ARBA00022737"/>
    </source>
</evidence>
<evidence type="ECO:0000313" key="6">
    <source>
        <dbReference type="Proteomes" id="UP001359559"/>
    </source>
</evidence>
<protein>
    <recommendedName>
        <fullName evidence="4">DYW domain-containing protein</fullName>
    </recommendedName>
</protein>
<accession>A0AAN9P6R6</accession>
<dbReference type="GO" id="GO:0031425">
    <property type="term" value="P:chloroplast RNA processing"/>
    <property type="evidence" value="ECO:0007669"/>
    <property type="project" value="UniProtKB-ARBA"/>
</dbReference>
<sequence>MVTSNSHLFSAATPFLSISIQNSNQYHSPTIQRAPDVPPIQYVKHLNLDETQRLHCHFIKTCSIYSNQVPFRSLQSYATNVAFFSFLITSYIKNNCPEDAAKIYARMRETDAEVDNFIIPSVLKACSLVPSILLGEEVHGFAVKNGFHGDVFVCNALIMMYGEVGSLASARLLFDRIENKDVVSWSTMIRNYGRNGLLDESLQLLRDMHVMGVKPSEIAMISMIHVFAELADLKLGKAAHGYVMRNVNCGKSGVSIGTALTDMYVKCNNFAYARRVFDALSVASIISWTTMIAAYIHCNNLNEGIRLFVQMLEEGLFPNEITILSLVKECGTAGALELGKWLHAFTLRNGFNISLVLATAFVDMYGKCGNVRSARSVFDSIKNKDLMMWSAMISAYTHNNCFDEAFDIFVHMTGCGIRPNEITMVNLLVLCAKAGSLEMGSWIHSYIDKQGIEGDMILKTSLVDMYAKCGDIDTAQRLFAAATERDISMWNAMISGFAMHGHGEAALELLREMEELGITPNDITFVGALHACSHSGLLQEGKRVFQKMVHEYRLVPKVEHYGCMVDLLGRAGLLDEAFELIENMPMKPNLAVLGSLLAACRLHKNIELGEWAAKQFLSLEPHKCGYNVLMSNLYAAENRWGDVTNIRRAMKEVGINKEPGVSSIEVNGSVHEFIAGDREHPDTKKIYEMIDEMREKLENAGYTPDISSVLLNIDKQEKETALNYHSEKLAMAYGLLSTAPGVPIRIVKNLRICDDCHNATKLLSKIYGREIIVRDRNRFHHFKEGYCSCYDYW</sequence>
<dbReference type="InterPro" id="IPR002885">
    <property type="entry name" value="PPR_rpt"/>
</dbReference>
<dbReference type="NCBIfam" id="TIGR00756">
    <property type="entry name" value="PPR"/>
    <property type="match status" value="4"/>
</dbReference>
<comment type="caution">
    <text evidence="5">The sequence shown here is derived from an EMBL/GenBank/DDBJ whole genome shotgun (WGS) entry which is preliminary data.</text>
</comment>
<organism evidence="5 6">
    <name type="scientific">Clitoria ternatea</name>
    <name type="common">Butterfly pea</name>
    <dbReference type="NCBI Taxonomy" id="43366"/>
    <lineage>
        <taxon>Eukaryota</taxon>
        <taxon>Viridiplantae</taxon>
        <taxon>Streptophyta</taxon>
        <taxon>Embryophyta</taxon>
        <taxon>Tracheophyta</taxon>
        <taxon>Spermatophyta</taxon>
        <taxon>Magnoliopsida</taxon>
        <taxon>eudicotyledons</taxon>
        <taxon>Gunneridae</taxon>
        <taxon>Pentapetalae</taxon>
        <taxon>rosids</taxon>
        <taxon>fabids</taxon>
        <taxon>Fabales</taxon>
        <taxon>Fabaceae</taxon>
        <taxon>Papilionoideae</taxon>
        <taxon>50 kb inversion clade</taxon>
        <taxon>NPAAA clade</taxon>
        <taxon>indigoferoid/millettioid clade</taxon>
        <taxon>Phaseoleae</taxon>
        <taxon>Clitoria</taxon>
    </lineage>
</organism>
<dbReference type="PANTHER" id="PTHR47926">
    <property type="entry name" value="PENTATRICOPEPTIDE REPEAT-CONTAINING PROTEIN"/>
    <property type="match status" value="1"/>
</dbReference>
<proteinExistence type="inferred from homology"/>
<dbReference type="InterPro" id="IPR046848">
    <property type="entry name" value="E_motif"/>
</dbReference>
<keyword evidence="2" id="KW-0677">Repeat</keyword>
<dbReference type="FunFam" id="1.25.40.10:FF:000409">
    <property type="entry name" value="Pentatricopeptide repeat-containing protein, chloroplastic"/>
    <property type="match status" value="1"/>
</dbReference>
<dbReference type="EMBL" id="JAYKXN010000005">
    <property type="protein sequence ID" value="KAK7286967.1"/>
    <property type="molecule type" value="Genomic_DNA"/>
</dbReference>
<dbReference type="AlphaFoldDB" id="A0AAN9P6R6"/>
<evidence type="ECO:0000256" key="1">
    <source>
        <dbReference type="ARBA" id="ARBA00006643"/>
    </source>
</evidence>
<dbReference type="PANTHER" id="PTHR47926:SF490">
    <property type="entry name" value="REPEAT-LIKE SUPERFAMILY PROTEIN, PUTATIVE-RELATED"/>
    <property type="match status" value="1"/>
</dbReference>
<gene>
    <name evidence="5" type="ORF">RJT34_22349</name>
</gene>
<evidence type="ECO:0000256" key="3">
    <source>
        <dbReference type="PROSITE-ProRule" id="PRU00708"/>
    </source>
</evidence>
<keyword evidence="6" id="KW-1185">Reference proteome</keyword>
<dbReference type="InterPro" id="IPR046960">
    <property type="entry name" value="PPR_At4g14850-like_plant"/>
</dbReference>
<dbReference type="FunFam" id="1.25.40.10:FF:000231">
    <property type="entry name" value="Pentatricopeptide repeat-containing protein chloroplastic"/>
    <property type="match status" value="1"/>
</dbReference>